<organism evidence="6 7">
    <name type="scientific">Vibrio syngnathi</name>
    <dbReference type="NCBI Taxonomy" id="3034029"/>
    <lineage>
        <taxon>Bacteria</taxon>
        <taxon>Pseudomonadati</taxon>
        <taxon>Pseudomonadota</taxon>
        <taxon>Gammaproteobacteria</taxon>
        <taxon>Vibrionales</taxon>
        <taxon>Vibrionaceae</taxon>
        <taxon>Vibrio</taxon>
    </lineage>
</organism>
<feature type="compositionally biased region" description="Low complexity" evidence="4">
    <location>
        <begin position="4378"/>
        <end position="4397"/>
    </location>
</feature>
<dbReference type="SUPFAM" id="SSF141072">
    <property type="entry name" value="CalX-like"/>
    <property type="match status" value="44"/>
</dbReference>
<feature type="compositionally biased region" description="Low complexity" evidence="4">
    <location>
        <begin position="3008"/>
        <end position="3027"/>
    </location>
</feature>
<dbReference type="GO" id="GO:0005509">
    <property type="term" value="F:calcium ion binding"/>
    <property type="evidence" value="ECO:0007669"/>
    <property type="project" value="InterPro"/>
</dbReference>
<feature type="region of interest" description="Disordered" evidence="4">
    <location>
        <begin position="5200"/>
        <end position="5222"/>
    </location>
</feature>
<dbReference type="InterPro" id="IPR018511">
    <property type="entry name" value="Hemolysin-typ_Ca-bd_CS"/>
</dbReference>
<feature type="region of interest" description="Disordered" evidence="4">
    <location>
        <begin position="1638"/>
        <end position="1660"/>
    </location>
</feature>
<feature type="region of interest" description="Disordered" evidence="4">
    <location>
        <begin position="5474"/>
        <end position="5496"/>
    </location>
</feature>
<feature type="compositionally biased region" description="Low complexity" evidence="4">
    <location>
        <begin position="5063"/>
        <end position="5082"/>
    </location>
</feature>
<feature type="region of interest" description="Disordered" evidence="4">
    <location>
        <begin position="5063"/>
        <end position="5085"/>
    </location>
</feature>
<feature type="compositionally biased region" description="Low complexity" evidence="4">
    <location>
        <begin position="1501"/>
        <end position="1520"/>
    </location>
</feature>
<feature type="compositionally biased region" description="Low complexity" evidence="4">
    <location>
        <begin position="3967"/>
        <end position="3986"/>
    </location>
</feature>
<feature type="compositionally biased region" description="Low complexity" evidence="4">
    <location>
        <begin position="5611"/>
        <end position="5630"/>
    </location>
</feature>
<feature type="compositionally biased region" description="Low complexity" evidence="4">
    <location>
        <begin position="2871"/>
        <end position="2890"/>
    </location>
</feature>
<dbReference type="KEGG" id="vsy:K08M4_15930"/>
<dbReference type="PANTHER" id="PTHR46682:SF1">
    <property type="entry name" value="ADHESION G-PROTEIN COUPLED RECEPTOR V1"/>
    <property type="match status" value="1"/>
</dbReference>
<feature type="compositionally biased region" description="Low complexity" evidence="4">
    <location>
        <begin position="4789"/>
        <end position="4808"/>
    </location>
</feature>
<keyword evidence="1" id="KW-0732">Signal</keyword>
<feature type="region of interest" description="Disordered" evidence="4">
    <location>
        <begin position="3830"/>
        <end position="3852"/>
    </location>
</feature>
<feature type="compositionally biased region" description="Low complexity" evidence="4">
    <location>
        <begin position="816"/>
        <end position="835"/>
    </location>
</feature>
<dbReference type="Pfam" id="PF03160">
    <property type="entry name" value="Calx-beta"/>
    <property type="match status" value="40"/>
</dbReference>
<feature type="compositionally biased region" description="Low complexity" evidence="4">
    <location>
        <begin position="5474"/>
        <end position="5493"/>
    </location>
</feature>
<evidence type="ECO:0000259" key="5">
    <source>
        <dbReference type="PROSITE" id="PS50234"/>
    </source>
</evidence>
<feature type="region of interest" description="Disordered" evidence="4">
    <location>
        <begin position="5885"/>
        <end position="5907"/>
    </location>
</feature>
<feature type="compositionally biased region" description="Low complexity" evidence="4">
    <location>
        <begin position="2460"/>
        <end position="2479"/>
    </location>
</feature>
<feature type="compositionally biased region" description="Low complexity" evidence="4">
    <location>
        <begin position="4241"/>
        <end position="4260"/>
    </location>
</feature>
<feature type="compositionally biased region" description="Low complexity" evidence="4">
    <location>
        <begin position="1912"/>
        <end position="1931"/>
    </location>
</feature>
<feature type="region of interest" description="Disordered" evidence="4">
    <location>
        <begin position="5337"/>
        <end position="5359"/>
    </location>
</feature>
<feature type="region of interest" description="Disordered" evidence="4">
    <location>
        <begin position="5748"/>
        <end position="5770"/>
    </location>
</feature>
<accession>A0AA34TQL6</accession>
<name>A0AA34TQL6_9VIBR</name>
<evidence type="ECO:0000256" key="3">
    <source>
        <dbReference type="ARBA" id="ARBA00022837"/>
    </source>
</evidence>
<dbReference type="InterPro" id="IPR001343">
    <property type="entry name" value="Hemolysn_Ca-bd"/>
</dbReference>
<dbReference type="SUPFAM" id="SSF53300">
    <property type="entry name" value="vWA-like"/>
    <property type="match status" value="1"/>
</dbReference>
<feature type="compositionally biased region" description="Low complexity" evidence="4">
    <location>
        <begin position="2049"/>
        <end position="2068"/>
    </location>
</feature>
<feature type="region of interest" description="Disordered" evidence="4">
    <location>
        <begin position="3556"/>
        <end position="3578"/>
    </location>
</feature>
<feature type="compositionally biased region" description="Low complexity" evidence="4">
    <location>
        <begin position="3556"/>
        <end position="3575"/>
    </location>
</feature>
<feature type="compositionally biased region" description="Low complexity" evidence="4">
    <location>
        <begin position="5748"/>
        <end position="5767"/>
    </location>
</feature>
<evidence type="ECO:0000256" key="2">
    <source>
        <dbReference type="ARBA" id="ARBA00022737"/>
    </source>
</evidence>
<feature type="region of interest" description="Disordered" evidence="4">
    <location>
        <begin position="395"/>
        <end position="428"/>
    </location>
</feature>
<evidence type="ECO:0000256" key="4">
    <source>
        <dbReference type="SAM" id="MobiDB-lite"/>
    </source>
</evidence>
<dbReference type="SMART" id="SM00327">
    <property type="entry name" value="VWA"/>
    <property type="match status" value="1"/>
</dbReference>
<feature type="compositionally biased region" description="Low complexity" evidence="4">
    <location>
        <begin position="3830"/>
        <end position="3849"/>
    </location>
</feature>
<feature type="region of interest" description="Disordered" evidence="4">
    <location>
        <begin position="532"/>
        <end position="557"/>
    </location>
</feature>
<feature type="region of interest" description="Disordered" evidence="4">
    <location>
        <begin position="1775"/>
        <end position="1797"/>
    </location>
</feature>
<dbReference type="GO" id="GO:0016020">
    <property type="term" value="C:membrane"/>
    <property type="evidence" value="ECO:0007669"/>
    <property type="project" value="InterPro"/>
</dbReference>
<feature type="compositionally biased region" description="Low complexity" evidence="4">
    <location>
        <begin position="407"/>
        <end position="420"/>
    </location>
</feature>
<feature type="region of interest" description="Disordered" evidence="4">
    <location>
        <begin position="2186"/>
        <end position="2208"/>
    </location>
</feature>
<dbReference type="PANTHER" id="PTHR46682">
    <property type="entry name" value="ADHESION G-PROTEIN COUPLED RECEPTOR V1"/>
    <property type="match status" value="1"/>
</dbReference>
<evidence type="ECO:0000256" key="1">
    <source>
        <dbReference type="ARBA" id="ARBA00022729"/>
    </source>
</evidence>
<feature type="compositionally biased region" description="Low complexity" evidence="4">
    <location>
        <begin position="2734"/>
        <end position="2753"/>
    </location>
</feature>
<feature type="region of interest" description="Disordered" evidence="4">
    <location>
        <begin position="4652"/>
        <end position="4674"/>
    </location>
</feature>
<dbReference type="PROSITE" id="PS50234">
    <property type="entry name" value="VWFA"/>
    <property type="match status" value="1"/>
</dbReference>
<keyword evidence="6" id="KW-0413">Isomerase</keyword>
<dbReference type="PROSITE" id="PS00330">
    <property type="entry name" value="HEMOLYSIN_CALCIUM"/>
    <property type="match status" value="4"/>
</dbReference>
<dbReference type="InterPro" id="IPR038081">
    <property type="entry name" value="CalX-like_sf"/>
</dbReference>
<feature type="compositionally biased region" description="Low complexity" evidence="4">
    <location>
        <begin position="4926"/>
        <end position="4945"/>
    </location>
</feature>
<evidence type="ECO:0000313" key="6">
    <source>
        <dbReference type="EMBL" id="ARP38348.1"/>
    </source>
</evidence>
<dbReference type="RefSeq" id="WP_086049490.1">
    <property type="nucleotide sequence ID" value="NZ_CP017916.1"/>
</dbReference>
<dbReference type="Gene3D" id="3.40.50.410">
    <property type="entry name" value="von Willebrand factor, type A domain"/>
    <property type="match status" value="1"/>
</dbReference>
<feature type="compositionally biased region" description="Low complexity" evidence="4">
    <location>
        <begin position="1364"/>
        <end position="1383"/>
    </location>
</feature>
<feature type="region of interest" description="Disordered" evidence="4">
    <location>
        <begin position="4789"/>
        <end position="4811"/>
    </location>
</feature>
<feature type="region of interest" description="Disordered" evidence="4">
    <location>
        <begin position="260"/>
        <end position="289"/>
    </location>
</feature>
<feature type="compositionally biased region" description="Low complexity" evidence="4">
    <location>
        <begin position="3419"/>
        <end position="3438"/>
    </location>
</feature>
<dbReference type="GO" id="GO:0016853">
    <property type="term" value="F:isomerase activity"/>
    <property type="evidence" value="ECO:0007669"/>
    <property type="project" value="UniProtKB-KW"/>
</dbReference>
<feature type="compositionally biased region" description="Low complexity" evidence="4">
    <location>
        <begin position="2186"/>
        <end position="2205"/>
    </location>
</feature>
<feature type="compositionally biased region" description="Low complexity" evidence="4">
    <location>
        <begin position="2597"/>
        <end position="2616"/>
    </location>
</feature>
<feature type="compositionally biased region" description="Low complexity" evidence="4">
    <location>
        <begin position="5337"/>
        <end position="5356"/>
    </location>
</feature>
<feature type="region of interest" description="Disordered" evidence="4">
    <location>
        <begin position="2871"/>
        <end position="2893"/>
    </location>
</feature>
<dbReference type="Pfam" id="PF00353">
    <property type="entry name" value="HemolysinCabind"/>
    <property type="match status" value="2"/>
</dbReference>
<feature type="region of interest" description="Disordered" evidence="4">
    <location>
        <begin position="2734"/>
        <end position="2756"/>
    </location>
</feature>
<dbReference type="InterPro" id="IPR036465">
    <property type="entry name" value="vWFA_dom_sf"/>
</dbReference>
<feature type="region of interest" description="Disordered" evidence="4">
    <location>
        <begin position="1501"/>
        <end position="1523"/>
    </location>
</feature>
<reference evidence="6 7" key="1">
    <citation type="submission" date="2016-10" db="EMBL/GenBank/DDBJ databases">
        <title>The High Quality Genome of Vibrio splendidus K08M4.</title>
        <authorList>
            <person name="Wendling C."/>
            <person name="Chibani C.M."/>
            <person name="Hertel R."/>
            <person name="Sproer C."/>
            <person name="Bunk B."/>
            <person name="Overmann J."/>
            <person name="Roth O."/>
            <person name="Liesegang H."/>
        </authorList>
    </citation>
    <scope>NUCLEOTIDE SEQUENCE [LARGE SCALE GENOMIC DNA]</scope>
    <source>
        <strain evidence="6 7">K08M4</strain>
    </source>
</reference>
<dbReference type="SUPFAM" id="SSF51120">
    <property type="entry name" value="beta-Roll"/>
    <property type="match status" value="1"/>
</dbReference>
<sequence>MDMTVLNASGALALGQRIVISIDGTIKVLEDGQPLQAGDVVLESQNANSESQISVKRFTPQGKDGDEVDLDQDIENIFAALEEGQDPTELGEEFATAAGVSGSSLVSSGTIERDGDETIPVTEFVTTGFEGLGLSRTQSLSLLDLFRSIEVEPTVSIEDSQIINEGSTAIFDVSLSKAASGDVSVTLEALYGTATADDITSIVVKDAAGNVVTANADGSYTVKAGETKLIVEVETKEDGTYEGDEKLSLKVTGATGVTGSGTGELTIKDDGTGPVDPTNPPVNPDDRPSVSIEDSKVINEGSTASFDVSLSKAASVDVSVTLETLYGTATADDITSIVVKDAAGNVVTPNADGSYTVKAGETKLTVEVATKDDGTYEGDEKLSLKVTGATGVTGSGTGELTIKDDGTGPVDPTDPTSPVNPDDRPSVSIEDSKLINEGSTASFDVSLSKASSVDVSVTLETLYGTATADDITSIVVKDAAGNVVTPNADGSYTVKAGETKLVVEVATKDDGTYEGDEKLSLKVTGATGVTGSGTGELTIKDDGTGPVDPGKPADNDKPTLTVGDAALVVEGQSASFAVSLSNAVDADLTYKFDLDVSDSAEIADFVATSGKVMLNVSYTVEGQAVSTTVENGKTLSIPGNAVGITVVVATQDDPYLEGAENFKLNVNVSGTVGDANNTLNISDFGTGTITDETTTDPTDPNPKDTVFAQISVDQASVTEGGELTYTITLVDKAGNVVDVPAGQSVDVALNWSGAAAGGADTSLLPSSVTVTGGNHSANFKVQTTDDALNEGSEALNVQVTGVTDTDNSFEQVAAAAGNAGQANSTITDETTTDPTDPNPKDTVFAQISVDQASVTEGGELTYTITLVDKAGNVVDVPAGQSVDVALNWSGAAAGGADTSLLPSSVTVTGGNHSANFKVQTTDDALNEGSEALNVQVTGVTDTDNSFEQVAAAAGNAGQANSTITDETTTDPTDPNPKDTVFAQISVDQASVTEGGELTYTITLVDKAGNVVDVPAGQSVDVALNWSGAAAGGADTSLLPSSVTVTGGNHSANFKVQTTDDALNEGSEALNVQVTGVTDTDNSFEQVAAAAGNAGQANSTITDETTTDPTDPNPKDTVFAQISVDQASVTEGGELTYTITLVDKAGNVVDVPAGQSVDVALNWSGAAAGGADTSLLPSSVTVTGGNHSANFKVQTTDDALNEGSEALNVQVTGVTDTDNSFEQVAAAAGNAGQANSTITDETTTDPTDPNPKDTVFAQISVDQASVTEGGELTYTITLVDKAGNVVDVPAGQSVDVALNWSGAAAGGADTSLLPSSVTVTGGNHSANFKVQTTDDALNEGSEALNVQVTGVTDTDNSFEQVAAAAGNAGQANSTITDETTTDPTDPNPKDTVFAQISVDQASVTEGGELTYTITLVDKAGNVVDVPAGQSVDVALNWSGAAAGGADTSLLPSSVTVTGGNHSANFKVQTTDDALNEGSEALNVQVTGVTDTDNSFEQVAAAAGNAGQANSTITDETTTDPTDPNPKDTVFAQISVDQASVTEGGELTYTITLVDKAGNVVDVPAGQSVDVALNWSGAAAGGADTSLLPSSVTVTGGNHSANFKVQTTDDALNEGSEALNVQVTGVTDTDNSFEQVAAAAGNAGQANSTITDETTTDPTDPNPKDTVFAQISVDQASVTEGGELTYTITLVDKAGNVVDVPAGQSVDVALNWSGAAAGGADTSLLPSSVTVTGGNHSANFKVQTTDDALNEGSEALNVQVTGVTDTDNSFEQVAAAAGNAGQANSTITDETTTDPTDPNPKDTVFAQISVDQASVTEGGELTYTITLVDKAGNVVDVPAGQSVDVALNWSGAAAGGADTSLLPSSVTVTGGNHSANFKVQTTDDALNEGSEALNVQVTGVTDTDNSFEQVAAAAGNAGQANSTITDETTTDPTDPNPKDTVFAQISVDQASVTEGGELTYTITLVDKAGNVVDVPAGQSVDVALNWSGAAAGGADTSLLPSSVTVTGGNHSANFKVQTTDDALNEGSEALNVQVTGVTDTDNSFEQVAAAAGNAGQANSTITDETTTDPTDPNPKDTVFAQISVDQASVTEGGELTYTITLVDKAGNVVDVPAGQSVDVALNWSGAAAGGADTSLLPSSVTVTGGNHSANFKVQTTDDALNEGSEALNVQVTGVTDTDNSFEQVAAAAGNAGQANSTITDETTTDPTDPNPKDTVFAQISVDQASVTEGGELTYTITLVDKAGNVVDVPAGQSVDVALNWSGAAAGGADTSLLPSSVTVTGGNHSANFKVQTTDDALNEGSEALNVQVTGVTDTDNSFEQVAAAAGNAGQANSTITDETTTDPTDPNPKDTVFAQISVDQASVTEGGELTYTITLVDKAGNVVDVPAGQSVDVALNWSGAAAGGADTSLLPSSVTVTGGNHSANFKVQTTDDALNEGSEALNVQVTGVTDTDNSFEQVAAAAGNAGQANSTITDETTTDPTDPNPKDTVFAQISVDQASVTEGGELTYTITLVDKAGNVVDVPAGQSVDVALNWSGAAAGGADTSLLPSSVTVTGGNHSANFKVQTTDDALNEGSEALNVQVTGVTDTDNSFEQVAAAAGNAGQANSTITDETTTDPTDPNPKDTVFAQISVDQASVTEGGELTYTITLVDKAGNVVDVPAGQSVDVALNWSGAAAGGADTSLLPSSVTVTGGNHSANFKVQTTDDALNEGSEALNVQVTGVTDTDNSFEQVAAAAGNAGQANSTITDETTTDPTDPNPKDTVFAQISVDQASVTEGGELTYTITLVDKAGNVVDVPAGQSVDVALNWSGAAAGGADTSLLPSSVTVTGGNHSANFKVQTTDDALNEGSEALNVQVTGVTDTDNSFEQVAAAAGNAGQANSTITDETTTDPTDPNPKDTVFAQISVDQASVTEGGELTYTITLVDKAGNVVDVPAGQSVDVALNWSGAAAGGADTSFLPSSVTVTGGNHSANFKVQTTDDALNEGSEALNVQVTGVTDTDNSFEQVAAAAGNAGQANSTITDETTTDPTDPNPKDTVFAQISVDQASVTEGGELTYTITLVDKAGNVVDVPAGQSVDVALNWSGAAAGGADTSLLPSSVTVTGGNHSANFKVQTTDDALNEGSEALNVQVTGVTDTDNSFEQVAAAAGNAGQANSTITDETTTDPTDPNPKDTVFAQISVDQASVTEGGELTYTITLVDKAGNVVDVPAGQSVDVALNWSGAAAGGADTSLLPSSVTVTGGNHSANFKVQTTDDALNEGSEALNVQVTGVTDTDNSFEQVAAAAGNAGQANSTITDETTTDPTDPNPKDTVFAQISVDQASVTEGGELTYTITLVDKAGNVVDVPAGQSVDVALNWSGAAAGGADTSLLPSSVTVTGGNHSANFKVQTTDDALNEGSEALNVQVTGVTDTDNSFEQVAAAAGNAGQANSTITDETTTDPTDPNPKDTVFAQISVDQASVTEGGELTYTITLVDKAGNVVDVPAGQSVDVALNWSGAAAGGADTSLLPSSVTVTGGNHSANFKVQTTDDALNEGSEALNVQVTGVTDTDNSFEQVAAAAGNAGQANSTITDETTTDPTDPNPKDTVFAQISVDQASVTEGGELTYTITLVDKAGNVVDVPAGQSVDVALNWSGAAAGGADTSLLPSSVTVTGGNHSANFKVQTTDDALNEGSEALNVQVTGVTDTDNSFEQVAAAAGNAGQANSTITDETTTDPTDPNPKDTVFAQISVDQASVTEGGELTYTITLVDKAGNVVDVPAGQSVDVALNWSGAAAGGADTSLLPSSVTVTGGNHSANFKVQTTDDALNEGSEALNVQVTGVTDTDNSFEQVAAAAGNAGQANSTITDETTTDPTDPNPKDTVFAQISVDQASVTEGGELTYTITLVDKAGNVVDVPAGQSVDVALNWSGAAAGGADTSLLPSSVTVTGGNHSANFKVQTTDDALNEGSEALNVQVTGVTDTDNSFEQVAAAAGNAGQANSTITDETTTDPTDPNPKDTVFAQISVDQASVTEGGELTYTITLVDKAGNVVDVPAGQSVDVALNWSGAAAGGADTSLLPSSVTVTGGNHSANFKVQTTDDALNEGSEALNVQVTGVTDTDNSFEQVAAAAGNAGQANSTITDETTTDPTDPNPKDTVFAQISVDQASVTEGGELTYTITLVDKAGNVVDVPAGQSVDVALNWSGAAAGGADTSLLPSSVTVTGGNHSANFKVQTTDDALNEGSEALNVQVTGVTDTDNSFEQVAAAAGNAGQANSTITDETTTDPTDPNPKDTVFAQISVDQASVTEGGELTYTITLVDKAGNVVDVPAGQSVDVALNWSGAAAGGADTSLLPSSVTVTGGNHSANFKVQTTDDALNEGSEALNVQVTGVTDTDNSFEQVAAAAGNAGQANSTITDETTTDPTDPNPKDTVFAQISVDQASVTEGGELTYTITLVDKAGNVVDVPAGQSVDVALNWSGAAAGGADTSLLPSSVTVTGGNHSANFKVQTTDDALNEGSEALNVQVTGVTDTDNSFEQVAAAAGNAGQANSTITDETTTDPTDPNPKDTVFAQISVDQASVTEGGELTYTITLVDKAGNVVDVPAGQSVDVALNWSGAAAGGADTSLLPSSVTVTGGNHSANFKVQTTDDALNEGSEALNVQVTGVTDTDNSFEQVAAAAGNAGQANSTITDETTTDPTDPNPKDTVFAQISVDQASVTEGGELTYTITLVDKAGNVVDVPAGQSVDVALNWSGAAAGGADTSFLPSSVTVTGGNHSANFKVQTTDDALNEGSEALNVQVTGVTDTDNSFEQVAAAAGNAGQANSTITDETTTDPTDPNPKDTVFAQISVDQASVTEGGELTYTITLVDKAGNVVDVPAGQSVDVALNWSGAAAGGADTSLLPSSVTVTGGNHSANFKVQTTDDALNEGSEALNVQVTGVTDTDNSFEQVAAAAGNAGQANSTITDETTTDPTDPNPKDTVFAQISVDQASVTEGGELTYTITLVDKAGNVVDVPAGQSVDVALNWSGAAAGGADTSLLPSSVTVTGGNHSANFKVQTTDDALNEGSEALNVQVTGVTDTDNSFEQVAAAAGNAGQANSTITDETTTDPTDPNPKDTVFAQISVDQASVTEGGELTYTITLVDKAGNVVDVPAGQSVDVALNWSGAAAGGADTSLLPSSVTVTGGNHSANFKVQTTDDALNEGSEALNVQVTGVTDTDNSFEQVAAAAGNAGQANSTITDETTTDPTDPNPKDTVFAQISVDQASVTEGGELTYTITLVDKAGNVVDVPAGQSVDVALNWSGAAAGGADTSLLPSSVTVTGGNHSANFKVQTTDDALNEGSEALNVQVTGVTDTDNSFEQVAAAAGNAGQANSTITDETTTDPTDPNPKDTVFAQISVDQASVTEGGELTYTITLVDKAGNVVDVPAGQSVDVALNWSGAAAGGADTSLLPSSVTVTGGNHSANFKVQTTDDALNEGSEALNVQVTGVTDTDNSFEQVAAAAGNAGQANSTITDETTTDPTDPNPKDTVFAQISVDQASVTEGGELTYTITLVDKAGNVVDVPAGQSVDVALNWSGAAAGGADTSLLPSSVTVTGGNHSANFKVQTTDDALNEGSEALNVQVTGVTDTDNSFEQVAAAAGNAGQANSTITDETTTDPTDPNPKDTVFAQISVDQASVTEGGELTYTITLVDKAGNVVDVPAGQSVDVALNWSGAAAGGADTSLLPSSVTVTGGNHSANFKVQTTDDALNEGSEALNVQVTGVTDTDNSFEQVAAAAGNAGQANSTITDETTTDPTDPNPKDTVFAQISVDQASVTEGGELTYTITLVDKAGNVVDVPAGQSVDVALNWSGAAAGGADTSLLPSSVTVTGGNHSANFKVQTTDDALNEGSEALNVQVTGVTDTDNSFEQVAAAAGNAGQANSTITDETTTDPTDPNPKDTVFAQISVDQASVTEGGELTYTITLVDKAGNVVDVPAGQSVDVALNWSGAAAGGADTSLLPSSVTVTGNSTSFKVQTINDPLKETQEELAVTISNLDTGSVFEQAKPGLNGSNRAVSSIKDNDVTIKVHDAVPVNEGDKASFKVTLNEASSEKQYVKFEATTNGYDTEFDDIDTNSLTYEYKDANGVFQVANVVNGYVEIPAGRTELRVTVQTVQDDKFEWTERFGLHIVDTKSQVGGTSSIDEANSDLKGQGTIKLDHTDNPTLTLTNANAVDEGNTAVFDGQLSKVSEASIEMKVEFEFSNGVGKANLEDLAADISKPFAGVTVTYVSGGVIKTISVNEVDGTFTLPARVTDFKVNVDTVNDNRFETSEDFGIKLSEIPFQSSTDASKDVIINHGQHGVSATGSINEDASDKPAISVSDALAVKEGGVLEYSVALTGSSDIEVKYSFNFPNSSDVKKADISFTDGVKLSADKQFIIVPKHVSNFKVIVPTLDDVLVENTENYTISIGGDTGTGSILDNEVAPIVRNQSVSLSEEGLMNGIPDNNGLPTDSTDAYSIQGDLVITDANNNLHDTVFSETSTINITTSTGQPLTSSGSLVTWNVSNGGHTLVGSANGQNVIEATLTSDGHYEIHLKGPVDHTNVNGEDSLVLQIPVIAKDTSGLTSTGGQISVSIEDDQPVAKNIDISVSPETKSNTNVQLILDTSGSMSNSSNGKLAIMKAAVSKMLDQYHDMGDVRVQLIDFNSRSTRLEFNGRAWMTVSEAKYLVNRLTAGGGTDYDDAVKKARQSWDHDEHLQLDNANNVSYFISDGKPQDGHDDATISDNEETKWANHLISNGITSQSIGINSSGSLNDSGQIDRVSYDGTKGSSSGADTDAIIIKDANGLSDVLTQSIIKTVSGHLTQDGGFGADGGYVSQLVIDGVTFNFDGTTIRSIGQNSKISFTKNESTNELKVTVDGKYTLSIDMDTGSYKFGGKPQARPETVDFDYTLKDGDGDTSSSHISFDVMGSKGSVDVSSTGKMIDSVKVLHDNLSWIGSPAVTNGQAGYNKIVDNVDINKGVSINVGDAGDAVWTGQGDDVIYLGDSHAVLDQNTGQASNQDAINTYIKDVFTQGRDSNVILNPNQGEDSEIAATNNSTANLDVAHGGGGSDYIYGEGGSDVIFGGSGDDVIDGGEGTDGLRGGTGHDTLKGGAGDDILIGGIGNDILTGGSDDDIFKFVDQGSGVRNGEKDTITDFTKGADKIDISDLLHTDSSDSINSLLQSSKIGISLEGGDNMSTADLKLTVTDGGKTQEIILQDSAEQFDSYISNGSISDVSGLLNDILKIYDN</sequence>
<dbReference type="InterPro" id="IPR026919">
    <property type="entry name" value="ADGRV1"/>
</dbReference>
<feature type="region of interest" description="Disordered" evidence="4">
    <location>
        <begin position="3967"/>
        <end position="3989"/>
    </location>
</feature>
<feature type="compositionally biased region" description="Low complexity" evidence="4">
    <location>
        <begin position="953"/>
        <end position="972"/>
    </location>
</feature>
<feature type="compositionally biased region" description="Low complexity" evidence="4">
    <location>
        <begin position="3145"/>
        <end position="3164"/>
    </location>
</feature>
<dbReference type="GO" id="GO:0004930">
    <property type="term" value="F:G protein-coupled receptor activity"/>
    <property type="evidence" value="ECO:0007669"/>
    <property type="project" value="InterPro"/>
</dbReference>
<dbReference type="EMBL" id="CP017916">
    <property type="protein sequence ID" value="ARP38348.1"/>
    <property type="molecule type" value="Genomic_DNA"/>
</dbReference>
<evidence type="ECO:0000313" key="7">
    <source>
        <dbReference type="Proteomes" id="UP000194136"/>
    </source>
</evidence>
<feature type="region of interest" description="Disordered" evidence="4">
    <location>
        <begin position="816"/>
        <end position="838"/>
    </location>
</feature>
<feature type="compositionally biased region" description="Low complexity" evidence="4">
    <location>
        <begin position="3282"/>
        <end position="3301"/>
    </location>
</feature>
<feature type="compositionally biased region" description="Low complexity" evidence="4">
    <location>
        <begin position="1227"/>
        <end position="1246"/>
    </location>
</feature>
<feature type="region of interest" description="Disordered" evidence="4">
    <location>
        <begin position="953"/>
        <end position="975"/>
    </location>
</feature>
<feature type="region of interest" description="Disordered" evidence="4">
    <location>
        <begin position="2597"/>
        <end position="2619"/>
    </location>
</feature>
<feature type="compositionally biased region" description="Low complexity" evidence="4">
    <location>
        <begin position="4652"/>
        <end position="4671"/>
    </location>
</feature>
<feature type="region of interest" description="Disordered" evidence="4">
    <location>
        <begin position="1364"/>
        <end position="1386"/>
    </location>
</feature>
<keyword evidence="3" id="KW-0106">Calcium</keyword>
<dbReference type="InterPro" id="IPR011049">
    <property type="entry name" value="Serralysin-like_metalloprot_C"/>
</dbReference>
<feature type="compositionally biased region" description="Low complexity" evidence="4">
    <location>
        <begin position="5200"/>
        <end position="5219"/>
    </location>
</feature>
<feature type="region of interest" description="Disordered" evidence="4">
    <location>
        <begin position="4926"/>
        <end position="4948"/>
    </location>
</feature>
<feature type="region of interest" description="Disordered" evidence="4">
    <location>
        <begin position="4378"/>
        <end position="4400"/>
    </location>
</feature>
<feature type="region of interest" description="Disordered" evidence="4">
    <location>
        <begin position="4104"/>
        <end position="4126"/>
    </location>
</feature>
<protein>
    <submittedName>
        <fullName evidence="6">Poly(Beta-D-mannuronate) C5 epimerase 5</fullName>
        <ecNumber evidence="6">5.1.3.-</ecNumber>
    </submittedName>
</protein>
<feature type="compositionally biased region" description="Low complexity" evidence="4">
    <location>
        <begin position="5885"/>
        <end position="5904"/>
    </location>
</feature>
<feature type="compositionally biased region" description="Low complexity" evidence="4">
    <location>
        <begin position="1638"/>
        <end position="1657"/>
    </location>
</feature>
<dbReference type="CDD" id="cd00198">
    <property type="entry name" value="vWFA"/>
    <property type="match status" value="1"/>
</dbReference>
<feature type="region of interest" description="Disordered" evidence="4">
    <location>
        <begin position="2460"/>
        <end position="2482"/>
    </location>
</feature>
<dbReference type="Pfam" id="PF13519">
    <property type="entry name" value="VWA_2"/>
    <property type="match status" value="1"/>
</dbReference>
<feature type="region of interest" description="Disordered" evidence="4">
    <location>
        <begin position="3282"/>
        <end position="3304"/>
    </location>
</feature>
<feature type="region of interest" description="Disordered" evidence="4">
    <location>
        <begin position="5611"/>
        <end position="5633"/>
    </location>
</feature>
<proteinExistence type="predicted"/>
<dbReference type="EC" id="5.1.3.-" evidence="6"/>
<feature type="region of interest" description="Disordered" evidence="4">
    <location>
        <begin position="3145"/>
        <end position="3167"/>
    </location>
</feature>
<keyword evidence="7" id="KW-1185">Reference proteome</keyword>
<feature type="compositionally biased region" description="Low complexity" evidence="4">
    <location>
        <begin position="1775"/>
        <end position="1794"/>
    </location>
</feature>
<feature type="region of interest" description="Disordered" evidence="4">
    <location>
        <begin position="2323"/>
        <end position="2345"/>
    </location>
</feature>
<feature type="compositionally biased region" description="Low complexity" evidence="4">
    <location>
        <begin position="2323"/>
        <end position="2342"/>
    </location>
</feature>
<feature type="region of interest" description="Disordered" evidence="4">
    <location>
        <begin position="3419"/>
        <end position="3441"/>
    </location>
</feature>
<dbReference type="Gene3D" id="2.60.40.2030">
    <property type="match status" value="41"/>
</dbReference>
<feature type="region of interest" description="Disordered" evidence="4">
    <location>
        <begin position="1227"/>
        <end position="1249"/>
    </location>
</feature>
<dbReference type="Proteomes" id="UP000194136">
    <property type="component" value="Chromosome 1"/>
</dbReference>
<feature type="compositionally biased region" description="Low complexity" evidence="4">
    <location>
        <begin position="1090"/>
        <end position="1109"/>
    </location>
</feature>
<feature type="region of interest" description="Disordered" evidence="4">
    <location>
        <begin position="4241"/>
        <end position="4263"/>
    </location>
</feature>
<keyword evidence="2" id="KW-0677">Repeat</keyword>
<feature type="domain" description="VWFA" evidence="5">
    <location>
        <begin position="6607"/>
        <end position="6803"/>
    </location>
</feature>
<feature type="region of interest" description="Disordered" evidence="4">
    <location>
        <begin position="4515"/>
        <end position="4537"/>
    </location>
</feature>
<feature type="compositionally biased region" description="Low complexity" evidence="4">
    <location>
        <begin position="4515"/>
        <end position="4534"/>
    </location>
</feature>
<feature type="compositionally biased region" description="Low complexity" evidence="4">
    <location>
        <begin position="3693"/>
        <end position="3712"/>
    </location>
</feature>
<feature type="region of interest" description="Disordered" evidence="4">
    <location>
        <begin position="3008"/>
        <end position="3030"/>
    </location>
</feature>
<feature type="region of interest" description="Disordered" evidence="4">
    <location>
        <begin position="1090"/>
        <end position="1112"/>
    </location>
</feature>
<feature type="region of interest" description="Disordered" evidence="4">
    <location>
        <begin position="2049"/>
        <end position="2071"/>
    </location>
</feature>
<dbReference type="InterPro" id="IPR003644">
    <property type="entry name" value="Calx_beta"/>
</dbReference>
<gene>
    <name evidence="6" type="primary">algE5</name>
    <name evidence="6" type="ORF">K08M4_15930</name>
</gene>
<feature type="region of interest" description="Disordered" evidence="4">
    <location>
        <begin position="3693"/>
        <end position="3715"/>
    </location>
</feature>
<dbReference type="InterPro" id="IPR002035">
    <property type="entry name" value="VWF_A"/>
</dbReference>
<feature type="region of interest" description="Disordered" evidence="4">
    <location>
        <begin position="1912"/>
        <end position="1934"/>
    </location>
</feature>
<feature type="compositionally biased region" description="Low complexity" evidence="4">
    <location>
        <begin position="4104"/>
        <end position="4123"/>
    </location>
</feature>